<gene>
    <name evidence="2" type="ORF">ACFO6Q_03400</name>
</gene>
<sequence>MTPAETTFRVVLSCLLATGVVSAAEPVERQPVDEAWFTGPMLAPSAGTLPRGHMLVEPYLYDVVSPHSDGFGSLTYVNYGLTDRLTVGLIPTFGYNRIGGGAGSSHVGVGDVSVQAQWRLTQFDADSGLPTMSINVQQSFPAGRFDRLGRRPGNGFGSGARTTTLGWYVQSYFWMPNGRLLRTRFNFSHAYSRSVGIEDVSVYGTAQGFRGRAKPGSVSTANLAFEYSLTRNWALALDLVHRQAGRTHVVGRSSTSATADVERSDGGGASFAFAPAVEYNWSASLGLLLGLRVIPRTRSAPASVTPAVALNMVF</sequence>
<dbReference type="Proteomes" id="UP001595886">
    <property type="component" value="Unassembled WGS sequence"/>
</dbReference>
<evidence type="ECO:0000256" key="1">
    <source>
        <dbReference type="SAM" id="SignalP"/>
    </source>
</evidence>
<accession>A0ABV9QRD1</accession>
<protein>
    <submittedName>
        <fullName evidence="2">Transporter</fullName>
    </submittedName>
</protein>
<dbReference type="RefSeq" id="WP_380019110.1">
    <property type="nucleotide sequence ID" value="NZ_JBHSHD010000003.1"/>
</dbReference>
<feature type="signal peptide" evidence="1">
    <location>
        <begin position="1"/>
        <end position="23"/>
    </location>
</feature>
<evidence type="ECO:0000313" key="3">
    <source>
        <dbReference type="Proteomes" id="UP001595886"/>
    </source>
</evidence>
<evidence type="ECO:0000313" key="2">
    <source>
        <dbReference type="EMBL" id="MFC4819352.1"/>
    </source>
</evidence>
<keyword evidence="3" id="KW-1185">Reference proteome</keyword>
<dbReference type="EMBL" id="JBHSHD010000003">
    <property type="protein sequence ID" value="MFC4819352.1"/>
    <property type="molecule type" value="Genomic_DNA"/>
</dbReference>
<reference evidence="3" key="1">
    <citation type="journal article" date="2019" name="Int. J. Syst. Evol. Microbiol.">
        <title>The Global Catalogue of Microorganisms (GCM) 10K type strain sequencing project: providing services to taxonomists for standard genome sequencing and annotation.</title>
        <authorList>
            <consortium name="The Broad Institute Genomics Platform"/>
            <consortium name="The Broad Institute Genome Sequencing Center for Infectious Disease"/>
            <person name="Wu L."/>
            <person name="Ma J."/>
        </authorList>
    </citation>
    <scope>NUCLEOTIDE SEQUENCE [LARGE SCALE GENOMIC DNA]</scope>
    <source>
        <strain evidence="3">CCUG 30340</strain>
    </source>
</reference>
<feature type="chain" id="PRO_5046556732" evidence="1">
    <location>
        <begin position="24"/>
        <end position="314"/>
    </location>
</feature>
<name>A0ABV9QRD1_9GAMM</name>
<keyword evidence="1" id="KW-0732">Signal</keyword>
<comment type="caution">
    <text evidence="2">The sequence shown here is derived from an EMBL/GenBank/DDBJ whole genome shotgun (WGS) entry which is preliminary data.</text>
</comment>
<proteinExistence type="predicted"/>
<organism evidence="2 3">
    <name type="scientific">Dokdonella ginsengisoli</name>
    <dbReference type="NCBI Taxonomy" id="363846"/>
    <lineage>
        <taxon>Bacteria</taxon>
        <taxon>Pseudomonadati</taxon>
        <taxon>Pseudomonadota</taxon>
        <taxon>Gammaproteobacteria</taxon>
        <taxon>Lysobacterales</taxon>
        <taxon>Rhodanobacteraceae</taxon>
        <taxon>Dokdonella</taxon>
    </lineage>
</organism>